<name>A0A066YUY5_9ACTN</name>
<organism evidence="2 3">
    <name type="scientific">Kitasatospora cheerisanensis KCTC 2395</name>
    <dbReference type="NCBI Taxonomy" id="1348663"/>
    <lineage>
        <taxon>Bacteria</taxon>
        <taxon>Bacillati</taxon>
        <taxon>Actinomycetota</taxon>
        <taxon>Actinomycetes</taxon>
        <taxon>Kitasatosporales</taxon>
        <taxon>Streptomycetaceae</taxon>
        <taxon>Kitasatospora</taxon>
    </lineage>
</organism>
<keyword evidence="3" id="KW-1185">Reference proteome</keyword>
<comment type="caution">
    <text evidence="2">The sequence shown here is derived from an EMBL/GenBank/DDBJ whole genome shotgun (WGS) entry which is preliminary data.</text>
</comment>
<proteinExistence type="predicted"/>
<dbReference type="EMBL" id="JNBY01000131">
    <property type="protein sequence ID" value="KDN81715.1"/>
    <property type="molecule type" value="Genomic_DNA"/>
</dbReference>
<dbReference type="Proteomes" id="UP000027178">
    <property type="component" value="Unassembled WGS sequence"/>
</dbReference>
<keyword evidence="1" id="KW-1133">Transmembrane helix</keyword>
<accession>A0A066YUY5</accession>
<reference evidence="2 3" key="1">
    <citation type="submission" date="2014-05" db="EMBL/GenBank/DDBJ databases">
        <title>Draft Genome Sequence of Kitasatospora cheerisanensis KCTC 2395.</title>
        <authorList>
            <person name="Nam D.H."/>
        </authorList>
    </citation>
    <scope>NUCLEOTIDE SEQUENCE [LARGE SCALE GENOMIC DNA]</scope>
    <source>
        <strain evidence="2 3">KCTC 2395</strain>
    </source>
</reference>
<feature type="transmembrane region" description="Helical" evidence="1">
    <location>
        <begin position="6"/>
        <end position="27"/>
    </location>
</feature>
<feature type="transmembrane region" description="Helical" evidence="1">
    <location>
        <begin position="47"/>
        <end position="66"/>
    </location>
</feature>
<keyword evidence="1" id="KW-0812">Transmembrane</keyword>
<dbReference type="RefSeq" id="WP_035868186.1">
    <property type="nucleotide sequence ID" value="NZ_KK853997.1"/>
</dbReference>
<evidence type="ECO:0000313" key="3">
    <source>
        <dbReference type="Proteomes" id="UP000027178"/>
    </source>
</evidence>
<sequence length="98" mass="10343">MTHRLLDSALALLLVALEAAAVLGWLFRGAWANYRGANRRPHPPSRVAAELTAGTLYFGATALGLLRLHLPIAAAAQGAWAALSGTVLVVGLLKLLHR</sequence>
<dbReference type="HOGENOM" id="CLU_2330023_0_0_11"/>
<protein>
    <submittedName>
        <fullName evidence="2">Uncharacterized protein</fullName>
    </submittedName>
</protein>
<keyword evidence="1" id="KW-0472">Membrane</keyword>
<evidence type="ECO:0000256" key="1">
    <source>
        <dbReference type="SAM" id="Phobius"/>
    </source>
</evidence>
<dbReference type="PATRIC" id="fig|1348663.4.peg.6229"/>
<evidence type="ECO:0000313" key="2">
    <source>
        <dbReference type="EMBL" id="KDN81715.1"/>
    </source>
</evidence>
<dbReference type="AlphaFoldDB" id="A0A066YUY5"/>
<feature type="transmembrane region" description="Helical" evidence="1">
    <location>
        <begin position="72"/>
        <end position="96"/>
    </location>
</feature>
<gene>
    <name evidence="2" type="ORF">KCH_64350</name>
</gene>